<dbReference type="RefSeq" id="WP_167227726.1">
    <property type="nucleotide sequence ID" value="NZ_JAAQPH010000016.1"/>
</dbReference>
<protein>
    <submittedName>
        <fullName evidence="1">SDR family NAD(P)-dependent oxidoreductase</fullName>
    </submittedName>
</protein>
<dbReference type="Gene3D" id="3.40.50.720">
    <property type="entry name" value="NAD(P)-binding Rossmann-like Domain"/>
    <property type="match status" value="1"/>
</dbReference>
<dbReference type="InterPro" id="IPR036291">
    <property type="entry name" value="NAD(P)-bd_dom_sf"/>
</dbReference>
<sequence>MNKIEGKAEGPEQPLCLVVGVGDATGAALVRRFADGGYRVAMIARNAQRLEALARKTVSARAYPCDVADYPALTETLAKIRRDLGEPAVLVYNAVSATFRRFEETTVDELEANFRVNTAALLVLVQQLAPAMRRAGRGAILVTGNTAALRGVPNYAVFAPTKAAQRILAQSLARDLGPDGIHVAYITVDAAIDVTWYGPEDQKPAWLKPPDDWPHRREDFFAKPEAIAEEVFHIGRQDRSTWSFDHVIRPFAEHW</sequence>
<organism evidence="1 2">
    <name type="scientific">Pelagibius litoralis</name>
    <dbReference type="NCBI Taxonomy" id="374515"/>
    <lineage>
        <taxon>Bacteria</taxon>
        <taxon>Pseudomonadati</taxon>
        <taxon>Pseudomonadota</taxon>
        <taxon>Alphaproteobacteria</taxon>
        <taxon>Rhodospirillales</taxon>
        <taxon>Rhodovibrionaceae</taxon>
        <taxon>Pelagibius</taxon>
    </lineage>
</organism>
<evidence type="ECO:0000313" key="2">
    <source>
        <dbReference type="Proteomes" id="UP000761264"/>
    </source>
</evidence>
<dbReference type="Proteomes" id="UP000761264">
    <property type="component" value="Unassembled WGS sequence"/>
</dbReference>
<gene>
    <name evidence="1" type="ORF">HBA54_19410</name>
</gene>
<reference evidence="1" key="1">
    <citation type="submission" date="2020-03" db="EMBL/GenBank/DDBJ databases">
        <title>Genome of Pelagibius litoralis DSM 21314T.</title>
        <authorList>
            <person name="Wang G."/>
        </authorList>
    </citation>
    <scope>NUCLEOTIDE SEQUENCE</scope>
    <source>
        <strain evidence="1">DSM 21314</strain>
    </source>
</reference>
<dbReference type="InterPro" id="IPR002347">
    <property type="entry name" value="SDR_fam"/>
</dbReference>
<name>A0A967F0I8_9PROT</name>
<dbReference type="EMBL" id="JAAQPH010000016">
    <property type="protein sequence ID" value="NIA70772.1"/>
    <property type="molecule type" value="Genomic_DNA"/>
</dbReference>
<dbReference type="Pfam" id="PF00106">
    <property type="entry name" value="adh_short"/>
    <property type="match status" value="1"/>
</dbReference>
<dbReference type="PRINTS" id="PR00081">
    <property type="entry name" value="GDHRDH"/>
</dbReference>
<dbReference type="PANTHER" id="PTHR43431:SF1">
    <property type="entry name" value="OS08G0476300 PROTEIN"/>
    <property type="match status" value="1"/>
</dbReference>
<accession>A0A967F0I8</accession>
<dbReference type="PANTHER" id="PTHR43431">
    <property type="entry name" value="OXIDOREDUCTASE, SHORT CHAIN DEHYDROGENASE/REDUCTASE FAMILY (AFU_ORTHOLOGUE AFUA_5G14000)"/>
    <property type="match status" value="1"/>
</dbReference>
<evidence type="ECO:0000313" key="1">
    <source>
        <dbReference type="EMBL" id="NIA70772.1"/>
    </source>
</evidence>
<proteinExistence type="predicted"/>
<comment type="caution">
    <text evidence="1">The sequence shown here is derived from an EMBL/GenBank/DDBJ whole genome shotgun (WGS) entry which is preliminary data.</text>
</comment>
<dbReference type="AlphaFoldDB" id="A0A967F0I8"/>
<keyword evidence="2" id="KW-1185">Reference proteome</keyword>
<dbReference type="SUPFAM" id="SSF51735">
    <property type="entry name" value="NAD(P)-binding Rossmann-fold domains"/>
    <property type="match status" value="1"/>
</dbReference>